<name>A0A437R4V1_9GAMM</name>
<keyword evidence="3" id="KW-1185">Reference proteome</keyword>
<organism evidence="2 3">
    <name type="scientific">Rheinheimera riviphila</name>
    <dbReference type="NCBI Taxonomy" id="1834037"/>
    <lineage>
        <taxon>Bacteria</taxon>
        <taxon>Pseudomonadati</taxon>
        <taxon>Pseudomonadota</taxon>
        <taxon>Gammaproteobacteria</taxon>
        <taxon>Chromatiales</taxon>
        <taxon>Chromatiaceae</taxon>
        <taxon>Rheinheimera</taxon>
    </lineage>
</organism>
<dbReference type="SUPFAM" id="SSF54523">
    <property type="entry name" value="Pili subunits"/>
    <property type="match status" value="1"/>
</dbReference>
<evidence type="ECO:0000313" key="3">
    <source>
        <dbReference type="Proteomes" id="UP000283077"/>
    </source>
</evidence>
<keyword evidence="1" id="KW-1133">Transmembrane helix</keyword>
<dbReference type="EMBL" id="SACS01000001">
    <property type="protein sequence ID" value="RVU41762.1"/>
    <property type="molecule type" value="Genomic_DNA"/>
</dbReference>
<proteinExistence type="predicted"/>
<accession>A0A437R4V1</accession>
<comment type="caution">
    <text evidence="2">The sequence shown here is derived from an EMBL/GenBank/DDBJ whole genome shotgun (WGS) entry which is preliminary data.</text>
</comment>
<dbReference type="InterPro" id="IPR045584">
    <property type="entry name" value="Pilin-like"/>
</dbReference>
<dbReference type="NCBIfam" id="TIGR02532">
    <property type="entry name" value="IV_pilin_GFxxxE"/>
    <property type="match status" value="1"/>
</dbReference>
<keyword evidence="1" id="KW-0812">Transmembrane</keyword>
<sequence length="132" mass="14469">MRGAGFVLIEIMVVIAIIGLLLSIVLPGYQQYVLNSYRLEASAELLKLASLQQLLFAEQARYTADLTELGYPTASYLIESGRFVISAELTADGYRLIADAAGPQLADTDCAQFKLDQYGTKESSPVPDCWQQ</sequence>
<dbReference type="OrthoDB" id="5296638at2"/>
<dbReference type="InterPro" id="IPR012902">
    <property type="entry name" value="N_methyl_site"/>
</dbReference>
<dbReference type="GO" id="GO:0043683">
    <property type="term" value="P:type IV pilus assembly"/>
    <property type="evidence" value="ECO:0007669"/>
    <property type="project" value="InterPro"/>
</dbReference>
<evidence type="ECO:0000256" key="1">
    <source>
        <dbReference type="SAM" id="Phobius"/>
    </source>
</evidence>
<feature type="transmembrane region" description="Helical" evidence="1">
    <location>
        <begin position="6"/>
        <end position="29"/>
    </location>
</feature>
<keyword evidence="1" id="KW-0472">Membrane</keyword>
<protein>
    <submittedName>
        <fullName evidence="2">Prepilin-type N-terminal cleavage/methylation domain-containing protein</fullName>
    </submittedName>
</protein>
<dbReference type="Proteomes" id="UP000283077">
    <property type="component" value="Unassembled WGS sequence"/>
</dbReference>
<evidence type="ECO:0000313" key="2">
    <source>
        <dbReference type="EMBL" id="RVU41762.1"/>
    </source>
</evidence>
<dbReference type="Gene3D" id="3.30.700.10">
    <property type="entry name" value="Glycoprotein, Type 4 Pilin"/>
    <property type="match status" value="1"/>
</dbReference>
<dbReference type="AlphaFoldDB" id="A0A437R4V1"/>
<dbReference type="InterPro" id="IPR031982">
    <property type="entry name" value="PilE-like"/>
</dbReference>
<dbReference type="Pfam" id="PF16732">
    <property type="entry name" value="ComP_DUS"/>
    <property type="match status" value="1"/>
</dbReference>
<gene>
    <name evidence="2" type="ORF">EOE67_00760</name>
</gene>
<reference evidence="2 3" key="1">
    <citation type="submission" date="2019-01" db="EMBL/GenBank/DDBJ databases">
        <authorList>
            <person name="Chen W.-M."/>
        </authorList>
    </citation>
    <scope>NUCLEOTIDE SEQUENCE [LARGE SCALE GENOMIC DNA]</scope>
    <source>
        <strain evidence="2 3">KYPC3</strain>
    </source>
</reference>
<dbReference type="RefSeq" id="WP_127697153.1">
    <property type="nucleotide sequence ID" value="NZ_SACS01000001.1"/>
</dbReference>